<dbReference type="GeneID" id="28838516"/>
<feature type="compositionally biased region" description="Low complexity" evidence="1">
    <location>
        <begin position="386"/>
        <end position="400"/>
    </location>
</feature>
<gene>
    <name evidence="2" type="ORF">VE01_05130</name>
</gene>
<dbReference type="Proteomes" id="UP000091956">
    <property type="component" value="Unassembled WGS sequence"/>
</dbReference>
<proteinExistence type="predicted"/>
<feature type="compositionally biased region" description="Low complexity" evidence="1">
    <location>
        <begin position="353"/>
        <end position="373"/>
    </location>
</feature>
<evidence type="ECO:0000313" key="3">
    <source>
        <dbReference type="Proteomes" id="UP000091956"/>
    </source>
</evidence>
<feature type="region of interest" description="Disordered" evidence="1">
    <location>
        <begin position="432"/>
        <end position="492"/>
    </location>
</feature>
<accession>A0A1B8GI53</accession>
<reference evidence="2 3" key="1">
    <citation type="submission" date="2016-03" db="EMBL/GenBank/DDBJ databases">
        <title>Comparative genomics of Pseudogymnoascus destructans, the fungus causing white-nose syndrome of bats.</title>
        <authorList>
            <person name="Palmer J.M."/>
            <person name="Drees K.P."/>
            <person name="Foster J.T."/>
            <person name="Lindner D.L."/>
        </authorList>
    </citation>
    <scope>NUCLEOTIDE SEQUENCE [LARGE SCALE GENOMIC DNA]</scope>
    <source>
        <strain evidence="2 3">UAMH 10579</strain>
    </source>
</reference>
<dbReference type="AlphaFoldDB" id="A0A1B8GI53"/>
<name>A0A1B8GI53_9PEZI</name>
<evidence type="ECO:0000256" key="1">
    <source>
        <dbReference type="SAM" id="MobiDB-lite"/>
    </source>
</evidence>
<dbReference type="EMBL" id="KV460235">
    <property type="protein sequence ID" value="OBT95475.1"/>
    <property type="molecule type" value="Genomic_DNA"/>
</dbReference>
<sequence>MEHQAPLQIFTITQLELGSPLIWEPAVGTVEHDRLVDAYIPGPANLQQKRATIALDFFDTAAASTMPAPFCRTYLVATSTPEFAAKPYSPAFAPTTSFSPSTTSSLSSKSSKRSISSLSSAASASPAKRLPGFSIMTADGVDITNNQSRGPKTKAQREQAAKMRKLGACPACKRSKQKCEPSHHRPAPMSASSSQNASSVSSPWQSSGSASASTSPGSRASISPQTSFGQSFSPASQAPMAAADLAWSFALPAGDFVPGDWGFTSDQLLAENSNVPGLFPSDLLDFDALDEDFFAPAPASADNFFPHVQDRPNVQPRGFEGGAWYDDFVLSSYFNGGEADVSLSSAQASVGESSARTQASSSSTSPSGQTDSSHVLGGLERVRDLSPTSSSSEIGGSSRSPELDLFRDRSVHASELVVNGTLCGTLWDNLQSDSSSPTHDPRTATPTLQRQSSDGIVDDPSDPDPVPWAVPPNTTSTTPRRQTRVTSKQIRAPTSRANPIAHAVPYITDLRVSDEGDLPPSHAMAQAMAANQHQRLEYLKVLRDSRRDLATGSHRLPSASASSVPLERDTQLRAAVARSLVSSSPTTSAPSVSLDQTTQRHAAVANYLVSSPPSASAPSVPSERNIQLHAAVARNLVSSSPSAFASSVSPDRTTQLHAAVARYIASSSVSTPYSPPAAASGEDGLGECRDRHKAVRKPVALCSCTVSTAVPATATALCACTPTSPTKTIPANLVAPPSRLSTGVLGGMLDGIRRRVLSFFGAGDAAGVEGLVGGMGRLGVV</sequence>
<dbReference type="OrthoDB" id="4850804at2759"/>
<feature type="compositionally biased region" description="Polar residues" evidence="1">
    <location>
        <begin position="225"/>
        <end position="234"/>
    </location>
</feature>
<feature type="region of interest" description="Disordered" evidence="1">
    <location>
        <begin position="141"/>
        <end position="234"/>
    </location>
</feature>
<protein>
    <submittedName>
        <fullName evidence="2">Uncharacterized protein</fullName>
    </submittedName>
</protein>
<evidence type="ECO:0000313" key="2">
    <source>
        <dbReference type="EMBL" id="OBT95475.1"/>
    </source>
</evidence>
<feature type="compositionally biased region" description="Polar residues" evidence="1">
    <location>
        <begin position="473"/>
        <end position="489"/>
    </location>
</feature>
<feature type="compositionally biased region" description="Polar residues" evidence="1">
    <location>
        <begin position="432"/>
        <end position="451"/>
    </location>
</feature>
<dbReference type="RefSeq" id="XP_018129208.1">
    <property type="nucleotide sequence ID" value="XM_018274596.2"/>
</dbReference>
<feature type="region of interest" description="Disordered" evidence="1">
    <location>
        <begin position="352"/>
        <end position="402"/>
    </location>
</feature>
<reference evidence="3" key="2">
    <citation type="journal article" date="2018" name="Nat. Commun.">
        <title>Extreme sensitivity to ultraviolet light in the fungal pathogen causing white-nose syndrome of bats.</title>
        <authorList>
            <person name="Palmer J.M."/>
            <person name="Drees K.P."/>
            <person name="Foster J.T."/>
            <person name="Lindner D.L."/>
        </authorList>
    </citation>
    <scope>NUCLEOTIDE SEQUENCE [LARGE SCALE GENOMIC DNA]</scope>
    <source>
        <strain evidence="3">UAMH 10579</strain>
    </source>
</reference>
<keyword evidence="3" id="KW-1185">Reference proteome</keyword>
<feature type="compositionally biased region" description="Low complexity" evidence="1">
    <location>
        <begin position="187"/>
        <end position="224"/>
    </location>
</feature>
<organism evidence="2 3">
    <name type="scientific">Pseudogymnoascus verrucosus</name>
    <dbReference type="NCBI Taxonomy" id="342668"/>
    <lineage>
        <taxon>Eukaryota</taxon>
        <taxon>Fungi</taxon>
        <taxon>Dikarya</taxon>
        <taxon>Ascomycota</taxon>
        <taxon>Pezizomycotina</taxon>
        <taxon>Leotiomycetes</taxon>
        <taxon>Thelebolales</taxon>
        <taxon>Thelebolaceae</taxon>
        <taxon>Pseudogymnoascus</taxon>
    </lineage>
</organism>